<evidence type="ECO:0000313" key="3">
    <source>
        <dbReference type="Proteomes" id="UP000051451"/>
    </source>
</evidence>
<organism evidence="2 3">
    <name type="scientific">Liquorilactobacillus ghanensis DSM 18630</name>
    <dbReference type="NCBI Taxonomy" id="1423750"/>
    <lineage>
        <taxon>Bacteria</taxon>
        <taxon>Bacillati</taxon>
        <taxon>Bacillota</taxon>
        <taxon>Bacilli</taxon>
        <taxon>Lactobacillales</taxon>
        <taxon>Lactobacillaceae</taxon>
        <taxon>Liquorilactobacillus</taxon>
    </lineage>
</organism>
<dbReference type="AlphaFoldDB" id="A0A0R1VPZ7"/>
<evidence type="ECO:0000256" key="1">
    <source>
        <dbReference type="SAM" id="Phobius"/>
    </source>
</evidence>
<dbReference type="STRING" id="1423750.FC89_GL000222"/>
<evidence type="ECO:0000313" key="2">
    <source>
        <dbReference type="EMBL" id="KRM07535.1"/>
    </source>
</evidence>
<evidence type="ECO:0008006" key="4">
    <source>
        <dbReference type="Google" id="ProtNLM"/>
    </source>
</evidence>
<dbReference type="PATRIC" id="fig|1423750.3.peg.224"/>
<protein>
    <recommendedName>
        <fullName evidence="4">Conjugal transfer protein</fullName>
    </recommendedName>
</protein>
<keyword evidence="1" id="KW-0812">Transmembrane</keyword>
<feature type="transmembrane region" description="Helical" evidence="1">
    <location>
        <begin position="12"/>
        <end position="34"/>
    </location>
</feature>
<keyword evidence="1" id="KW-1133">Transmembrane helix</keyword>
<sequence length="87" mass="10293">MIIVVLPPTGIAFILFKICLGVIGVTIVMAILTIRPVASRKNIKVRDLYRIRKKYYQNQKRYYLAPKKRDERREIIIQRFGKEKSKN</sequence>
<proteinExistence type="predicted"/>
<reference evidence="2 3" key="1">
    <citation type="journal article" date="2015" name="Genome Announc.">
        <title>Expanding the biotechnology potential of lactobacilli through comparative genomics of 213 strains and associated genera.</title>
        <authorList>
            <person name="Sun Z."/>
            <person name="Harris H.M."/>
            <person name="McCann A."/>
            <person name="Guo C."/>
            <person name="Argimon S."/>
            <person name="Zhang W."/>
            <person name="Yang X."/>
            <person name="Jeffery I.B."/>
            <person name="Cooney J.C."/>
            <person name="Kagawa T.F."/>
            <person name="Liu W."/>
            <person name="Song Y."/>
            <person name="Salvetti E."/>
            <person name="Wrobel A."/>
            <person name="Rasinkangas P."/>
            <person name="Parkhill J."/>
            <person name="Rea M.C."/>
            <person name="O'Sullivan O."/>
            <person name="Ritari J."/>
            <person name="Douillard F.P."/>
            <person name="Paul Ross R."/>
            <person name="Yang R."/>
            <person name="Briner A.E."/>
            <person name="Felis G.E."/>
            <person name="de Vos W.M."/>
            <person name="Barrangou R."/>
            <person name="Klaenhammer T.R."/>
            <person name="Caufield P.W."/>
            <person name="Cui Y."/>
            <person name="Zhang H."/>
            <person name="O'Toole P.W."/>
        </authorList>
    </citation>
    <scope>NUCLEOTIDE SEQUENCE [LARGE SCALE GENOMIC DNA]</scope>
    <source>
        <strain evidence="2 3">DSM 18630</strain>
    </source>
</reference>
<dbReference type="EMBL" id="AZGB01000006">
    <property type="protein sequence ID" value="KRM07535.1"/>
    <property type="molecule type" value="Genomic_DNA"/>
</dbReference>
<keyword evidence="3" id="KW-1185">Reference proteome</keyword>
<gene>
    <name evidence="2" type="ORF">FC89_GL000222</name>
</gene>
<name>A0A0R1VPZ7_9LACO</name>
<keyword evidence="1" id="KW-0472">Membrane</keyword>
<comment type="caution">
    <text evidence="2">The sequence shown here is derived from an EMBL/GenBank/DDBJ whole genome shotgun (WGS) entry which is preliminary data.</text>
</comment>
<accession>A0A0R1VPZ7</accession>
<dbReference type="Proteomes" id="UP000051451">
    <property type="component" value="Unassembled WGS sequence"/>
</dbReference>